<organism evidence="4 5">
    <name type="scientific">Trichosporon asahii var. asahii (strain ATCC 90039 / CBS 2479 / JCM 2466 / KCTC 7840 / NBRC 103889/ NCYC 2677 / UAMH 7654)</name>
    <name type="common">Yeast</name>
    <dbReference type="NCBI Taxonomy" id="1186058"/>
    <lineage>
        <taxon>Eukaryota</taxon>
        <taxon>Fungi</taxon>
        <taxon>Dikarya</taxon>
        <taxon>Basidiomycota</taxon>
        <taxon>Agaricomycotina</taxon>
        <taxon>Tremellomycetes</taxon>
        <taxon>Trichosporonales</taxon>
        <taxon>Trichosporonaceae</taxon>
        <taxon>Trichosporon</taxon>
    </lineage>
</organism>
<evidence type="ECO:0000256" key="3">
    <source>
        <dbReference type="SAM" id="SignalP"/>
    </source>
</evidence>
<dbReference type="RefSeq" id="XP_014181564.1">
    <property type="nucleotide sequence ID" value="XM_014326089.1"/>
</dbReference>
<feature type="transmembrane region" description="Helical" evidence="2">
    <location>
        <begin position="357"/>
        <end position="384"/>
    </location>
</feature>
<dbReference type="Proteomes" id="UP000002748">
    <property type="component" value="Unassembled WGS sequence"/>
</dbReference>
<keyword evidence="2" id="KW-0812">Transmembrane</keyword>
<keyword evidence="2" id="KW-0472">Membrane</keyword>
<keyword evidence="2" id="KW-1133">Transmembrane helix</keyword>
<evidence type="ECO:0000313" key="5">
    <source>
        <dbReference type="Proteomes" id="UP000002748"/>
    </source>
</evidence>
<gene>
    <name evidence="4" type="ORF">A1Q1_00440</name>
</gene>
<feature type="region of interest" description="Disordered" evidence="1">
    <location>
        <begin position="492"/>
        <end position="514"/>
    </location>
</feature>
<evidence type="ECO:0000313" key="4">
    <source>
        <dbReference type="EMBL" id="EJT50282.1"/>
    </source>
</evidence>
<dbReference type="HOGENOM" id="CLU_452834_0_0_1"/>
<dbReference type="GeneID" id="25983954"/>
<dbReference type="KEGG" id="tasa:A1Q1_00440"/>
<dbReference type="AlphaFoldDB" id="J6F4S7"/>
<comment type="caution">
    <text evidence="4">The sequence shown here is derived from an EMBL/GenBank/DDBJ whole genome shotgun (WGS) entry which is preliminary data.</text>
</comment>
<name>J6F4S7_TRIAS</name>
<protein>
    <submittedName>
        <fullName evidence="4">Uncharacterized protein</fullName>
    </submittedName>
</protein>
<feature type="signal peptide" evidence="3">
    <location>
        <begin position="1"/>
        <end position="20"/>
    </location>
</feature>
<dbReference type="CDD" id="cd12087">
    <property type="entry name" value="TM_EGFR-like"/>
    <property type="match status" value="1"/>
</dbReference>
<proteinExistence type="predicted"/>
<reference evidence="4 5" key="1">
    <citation type="journal article" date="2012" name="Eukaryot. Cell">
        <title>Draft genome sequence of CBS 2479, the standard type strain of Trichosporon asahii.</title>
        <authorList>
            <person name="Yang R.Y."/>
            <person name="Li H.T."/>
            <person name="Zhu H."/>
            <person name="Zhou G.P."/>
            <person name="Wang M."/>
            <person name="Wang L."/>
        </authorList>
    </citation>
    <scope>NUCLEOTIDE SEQUENCE [LARGE SCALE GENOMIC DNA]</scope>
    <source>
        <strain evidence="5">ATCC 90039 / CBS 2479 / JCM 2466 / KCTC 7840 / NCYC 2677 / UAMH 7654</strain>
    </source>
</reference>
<evidence type="ECO:0000256" key="2">
    <source>
        <dbReference type="SAM" id="Phobius"/>
    </source>
</evidence>
<feature type="region of interest" description="Disordered" evidence="1">
    <location>
        <begin position="460"/>
        <end position="480"/>
    </location>
</feature>
<feature type="chain" id="PRO_5003787391" evidence="3">
    <location>
        <begin position="21"/>
        <end position="514"/>
    </location>
</feature>
<evidence type="ECO:0000256" key="1">
    <source>
        <dbReference type="SAM" id="MobiDB-lite"/>
    </source>
</evidence>
<feature type="region of interest" description="Disordered" evidence="1">
    <location>
        <begin position="389"/>
        <end position="408"/>
    </location>
</feature>
<sequence>MMALWAAVFTVLGLASLVAGADISRPAFSIILNVTGWSPFMIDTDINWDMNSATGAITGTAKTWNTSTFGGPNILRMTGTRFEPFGIVEDLAPAETTRTAGNFSYVYRRGLGTGDWFTRWSLLEPFPDVGPLANPNNIELGTYTLRMLPKANTTVTISYVVIEVPVLASAPNEQALRDRAQTVRAIDAGQVNKAFTIRQFDSDAYEDLIPDRKVEGSLPAAPAEWKIGEDALELLDWTEMTYDVPSNTSIVNVTGPVFYELGGCYARLEPEPWWWNNVIPLAYPTKPAHRAGQTLFFLPTDPAVKYKLVVGSMGVQCIVSGVTTYAYDDALPSQTDATGSPISSSSGGSSVDTSKKLGAGVIVGAVIGAVAGVALLALAGVYWARRRRTPSSQKGNLQSTNNDSQFEETEEVHIIIPYGPLPRQSIDGAQHPQPFRPLGSEGMESASPLLAATKPHLEATAQNQSTAPPVQASAHQVRRAEDMDDALLPPQYREAWSRPHSHSASIEDVTAVTR</sequence>
<feature type="compositionally biased region" description="Polar residues" evidence="1">
    <location>
        <begin position="390"/>
        <end position="404"/>
    </location>
</feature>
<keyword evidence="3" id="KW-0732">Signal</keyword>
<dbReference type="VEuPathDB" id="FungiDB:A1Q1_00440"/>
<accession>J6F4S7</accession>
<dbReference type="EMBL" id="ALBS01000115">
    <property type="protein sequence ID" value="EJT50282.1"/>
    <property type="molecule type" value="Genomic_DNA"/>
</dbReference>